<evidence type="ECO:0000313" key="7">
    <source>
        <dbReference type="Proteomes" id="UP000886595"/>
    </source>
</evidence>
<dbReference type="Pfam" id="PF01743">
    <property type="entry name" value="PolyA_pol"/>
    <property type="match status" value="1"/>
</dbReference>
<dbReference type="SUPFAM" id="SSF81891">
    <property type="entry name" value="Poly A polymerase C-terminal region-like"/>
    <property type="match status" value="1"/>
</dbReference>
<protein>
    <recommendedName>
        <fullName evidence="5">Poly A polymerase head domain-containing protein</fullName>
    </recommendedName>
</protein>
<dbReference type="SUPFAM" id="SSF81301">
    <property type="entry name" value="Nucleotidyltransferase"/>
    <property type="match status" value="1"/>
</dbReference>
<gene>
    <name evidence="6" type="ORF">Bca52824_062321</name>
</gene>
<dbReference type="GO" id="GO:0052927">
    <property type="term" value="F:CC tRNA cytidylyltransferase activity"/>
    <property type="evidence" value="ECO:0007669"/>
    <property type="project" value="TreeGrafter"/>
</dbReference>
<dbReference type="InterPro" id="IPR043519">
    <property type="entry name" value="NT_sf"/>
</dbReference>
<dbReference type="OrthoDB" id="445712at2759"/>
<dbReference type="PANTHER" id="PTHR13734:SF5">
    <property type="entry name" value="CCA TRNA NUCLEOTIDYLTRANSFERASE, MITOCHONDRIAL"/>
    <property type="match status" value="1"/>
</dbReference>
<proteinExistence type="inferred from homology"/>
<organism evidence="6 7">
    <name type="scientific">Brassica carinata</name>
    <name type="common">Ethiopian mustard</name>
    <name type="synonym">Abyssinian cabbage</name>
    <dbReference type="NCBI Taxonomy" id="52824"/>
    <lineage>
        <taxon>Eukaryota</taxon>
        <taxon>Viridiplantae</taxon>
        <taxon>Streptophyta</taxon>
        <taxon>Embryophyta</taxon>
        <taxon>Tracheophyta</taxon>
        <taxon>Spermatophyta</taxon>
        <taxon>Magnoliopsida</taxon>
        <taxon>eudicotyledons</taxon>
        <taxon>Gunneridae</taxon>
        <taxon>Pentapetalae</taxon>
        <taxon>rosids</taxon>
        <taxon>malvids</taxon>
        <taxon>Brassicales</taxon>
        <taxon>Brassicaceae</taxon>
        <taxon>Brassiceae</taxon>
        <taxon>Brassica</taxon>
    </lineage>
</organism>
<evidence type="ECO:0000256" key="1">
    <source>
        <dbReference type="ARBA" id="ARBA00007265"/>
    </source>
</evidence>
<evidence type="ECO:0000313" key="6">
    <source>
        <dbReference type="EMBL" id="KAG2267766.1"/>
    </source>
</evidence>
<sequence length="535" mass="61769">MTRVELKERIDLTEKEQKMFDLLLDALRENNCDTRFRVAGGWYFYTEDIDIAIDNMTGSGFLEKFQNYFSRKVGEKVNVHIIKSKSKHLETGKMRLYDQWIDFEQLRKEEPDENSRIPTKYFGTPEEDAYRRDLTINRHVLSIFILFFTRTDAMAGIDDLKSGRTTTPSPAKTIFLEDPLRVRRAIRFGICVPFLCYYVSSVLANRLPYVMVTKFGFTLDEELKDAASSEEIRVALERKICRERIGNEIDMMISGNGPVSAVTYLSDFKLFEVVFAIPSSSEPAPTENCGSLCRAYMEAMWNLIQTPGLVNFNGEQRRLALFAAVFLPFRKTVYKDKKGKPVLYISIDASLHGNKNYLVQVINIHNAAERFLPLILPLQLKDPFQLVNVDWATDVLEHWESISLNDPEVPATSKIRVVTGFLLRDIKDFWRVALLTSLLLYNDDDGMNLDFHLDKKREIYLTIQDNIREMMFLNEKPLMKGDKIIKEVQNGGQVVAIQDSGPIIRDWQNKSLTWKLTYPKGSAEECISWMTNKDC</sequence>
<comment type="caution">
    <text evidence="6">The sequence shown here is derived from an EMBL/GenBank/DDBJ whole genome shotgun (WGS) entry which is preliminary data.</text>
</comment>
<keyword evidence="7" id="KW-1185">Reference proteome</keyword>
<evidence type="ECO:0000256" key="4">
    <source>
        <dbReference type="RuleBase" id="RU003953"/>
    </source>
</evidence>
<dbReference type="InterPro" id="IPR002646">
    <property type="entry name" value="PolA_pol_head_dom"/>
</dbReference>
<dbReference type="AlphaFoldDB" id="A0A8X7U831"/>
<reference evidence="6 7" key="1">
    <citation type="submission" date="2020-02" db="EMBL/GenBank/DDBJ databases">
        <authorList>
            <person name="Ma Q."/>
            <person name="Huang Y."/>
            <person name="Song X."/>
            <person name="Pei D."/>
        </authorList>
    </citation>
    <scope>NUCLEOTIDE SEQUENCE [LARGE SCALE GENOMIC DNA]</scope>
    <source>
        <strain evidence="6">Sxm20200214</strain>
        <tissue evidence="6">Leaf</tissue>
    </source>
</reference>
<dbReference type="GO" id="GO:0003723">
    <property type="term" value="F:RNA binding"/>
    <property type="evidence" value="ECO:0007669"/>
    <property type="project" value="UniProtKB-KW"/>
</dbReference>
<dbReference type="GO" id="GO:0001680">
    <property type="term" value="P:tRNA 3'-terminal CCA addition"/>
    <property type="evidence" value="ECO:0007669"/>
    <property type="project" value="TreeGrafter"/>
</dbReference>
<dbReference type="GO" id="GO:0052929">
    <property type="term" value="F:ATP:3'-cytidine-cytidine-tRNA adenylyltransferase activity"/>
    <property type="evidence" value="ECO:0007669"/>
    <property type="project" value="TreeGrafter"/>
</dbReference>
<keyword evidence="2 4" id="KW-0808">Transferase</keyword>
<evidence type="ECO:0000259" key="5">
    <source>
        <dbReference type="Pfam" id="PF01743"/>
    </source>
</evidence>
<accession>A0A8X7U831</accession>
<evidence type="ECO:0000256" key="3">
    <source>
        <dbReference type="ARBA" id="ARBA00022884"/>
    </source>
</evidence>
<dbReference type="Proteomes" id="UP000886595">
    <property type="component" value="Unassembled WGS sequence"/>
</dbReference>
<evidence type="ECO:0000256" key="2">
    <source>
        <dbReference type="ARBA" id="ARBA00022679"/>
    </source>
</evidence>
<comment type="similarity">
    <text evidence="1 4">Belongs to the tRNA nucleotidyltransferase/poly(A) polymerase family.</text>
</comment>
<name>A0A8X7U831_BRACI</name>
<dbReference type="Gene3D" id="1.10.3090.10">
    <property type="entry name" value="cca-adding enzyme, domain 2"/>
    <property type="match status" value="1"/>
</dbReference>
<dbReference type="PANTHER" id="PTHR13734">
    <property type="entry name" value="TRNA-NUCLEOTIDYLTRANSFERASE"/>
    <property type="match status" value="1"/>
</dbReference>
<feature type="domain" description="Poly A polymerase head" evidence="5">
    <location>
        <begin position="47"/>
        <end position="164"/>
    </location>
</feature>
<dbReference type="Gene3D" id="3.30.460.10">
    <property type="entry name" value="Beta Polymerase, domain 2"/>
    <property type="match status" value="1"/>
</dbReference>
<keyword evidence="3 4" id="KW-0694">RNA-binding</keyword>
<dbReference type="EMBL" id="JAAMPC010000013">
    <property type="protein sequence ID" value="KAG2267766.1"/>
    <property type="molecule type" value="Genomic_DNA"/>
</dbReference>